<reference evidence="2" key="1">
    <citation type="journal article" date="2023" name="Nat. Plants">
        <title>Single-cell RNA sequencing provides a high-resolution roadmap for understanding the multicellular compartmentation of specialized metabolism.</title>
        <authorList>
            <person name="Sun S."/>
            <person name="Shen X."/>
            <person name="Li Y."/>
            <person name="Li Y."/>
            <person name="Wang S."/>
            <person name="Li R."/>
            <person name="Zhang H."/>
            <person name="Shen G."/>
            <person name="Guo B."/>
            <person name="Wei J."/>
            <person name="Xu J."/>
            <person name="St-Pierre B."/>
            <person name="Chen S."/>
            <person name="Sun C."/>
        </authorList>
    </citation>
    <scope>NUCLEOTIDE SEQUENCE [LARGE SCALE GENOMIC DNA]</scope>
</reference>
<name>A0ACC0AMD8_CATRO</name>
<sequence length="309" mass="32637">MGIKTFSNARKSNNMDLKKRSSPCTSSSGSPVGPSSSKKKSAGANKWEAESSKAQKQDGNKPIIIQEEVDMGRDEGNQVIEASTYGGRKGKEKEEDAMLPPLCDCKVGWNNISPAFQYDSNLLSVYGGSMFPTGRSSSLFPMVIDHLMQPPPPPPAGFSPIVINSSMESCSNFSSKVANLVGEPPASTLTHHHSMNNATSSNVSSDLMLVASDPMEPSSSFSSTLMGMDPDLYFSLAFDNVSLDNIASIFPPTPTFDNTTMAAGSASASAAGTLGNSTGTSSSNLDENGFISGDSELDLDELLLDTPYE</sequence>
<organism evidence="1 2">
    <name type="scientific">Catharanthus roseus</name>
    <name type="common">Madagascar periwinkle</name>
    <name type="synonym">Vinca rosea</name>
    <dbReference type="NCBI Taxonomy" id="4058"/>
    <lineage>
        <taxon>Eukaryota</taxon>
        <taxon>Viridiplantae</taxon>
        <taxon>Streptophyta</taxon>
        <taxon>Embryophyta</taxon>
        <taxon>Tracheophyta</taxon>
        <taxon>Spermatophyta</taxon>
        <taxon>Magnoliopsida</taxon>
        <taxon>eudicotyledons</taxon>
        <taxon>Gunneridae</taxon>
        <taxon>Pentapetalae</taxon>
        <taxon>asterids</taxon>
        <taxon>lamiids</taxon>
        <taxon>Gentianales</taxon>
        <taxon>Apocynaceae</taxon>
        <taxon>Rauvolfioideae</taxon>
        <taxon>Vinceae</taxon>
        <taxon>Catharanthinae</taxon>
        <taxon>Catharanthus</taxon>
    </lineage>
</organism>
<gene>
    <name evidence="1" type="ORF">M9H77_21465</name>
</gene>
<accession>A0ACC0AMD8</accession>
<evidence type="ECO:0000313" key="1">
    <source>
        <dbReference type="EMBL" id="KAI5662142.1"/>
    </source>
</evidence>
<proteinExistence type="predicted"/>
<dbReference type="EMBL" id="CM044705">
    <property type="protein sequence ID" value="KAI5662142.1"/>
    <property type="molecule type" value="Genomic_DNA"/>
</dbReference>
<evidence type="ECO:0000313" key="2">
    <source>
        <dbReference type="Proteomes" id="UP001060085"/>
    </source>
</evidence>
<comment type="caution">
    <text evidence="1">The sequence shown here is derived from an EMBL/GenBank/DDBJ whole genome shotgun (WGS) entry which is preliminary data.</text>
</comment>
<keyword evidence="2" id="KW-1185">Reference proteome</keyword>
<dbReference type="Proteomes" id="UP001060085">
    <property type="component" value="Linkage Group LG05"/>
</dbReference>
<protein>
    <submittedName>
        <fullName evidence="1">Uncharacterized protein</fullName>
    </submittedName>
</protein>